<keyword evidence="4" id="KW-1185">Reference proteome</keyword>
<evidence type="ECO:0000256" key="1">
    <source>
        <dbReference type="SAM" id="MobiDB-lite"/>
    </source>
</evidence>
<evidence type="ECO:0000313" key="3">
    <source>
        <dbReference type="EMBL" id="VDD81057.1"/>
    </source>
</evidence>
<organism evidence="3 4">
    <name type="scientific">Mesocestoides corti</name>
    <name type="common">Flatworm</name>
    <dbReference type="NCBI Taxonomy" id="53468"/>
    <lineage>
        <taxon>Eukaryota</taxon>
        <taxon>Metazoa</taxon>
        <taxon>Spiralia</taxon>
        <taxon>Lophotrochozoa</taxon>
        <taxon>Platyhelminthes</taxon>
        <taxon>Cestoda</taxon>
        <taxon>Eucestoda</taxon>
        <taxon>Cyclophyllidea</taxon>
        <taxon>Mesocestoididae</taxon>
        <taxon>Mesocestoides</taxon>
    </lineage>
</organism>
<feature type="compositionally biased region" description="Low complexity" evidence="1">
    <location>
        <begin position="88"/>
        <end position="104"/>
    </location>
</feature>
<sequence length="393" mass="42666">MNSTVSRTTAEVSVIAEATLEDIVMEQTPGVQNFSASASVPTGVAGHSFTGTTEVTTPEIQSTEAIFRLIPETSDDASDTHEAEPVRTTSPTTTTTTSTITASSKEAVTTSDSTVHASIESSYSASPVVQIKTTNKPMEIITTPRTRFAASTTTTPTIFRLLGNIELVGPWNSSVANQPANSQSNWMAISNEQSCQLAFFLACFVGTLVAICLLTGWILTAVCMKSQYRKKIRQLQRGRLKDQIPERLPLSPRVVSMGDVEGYGDDTRPTAIDRVPNLTIVKLDPVIQIFDPMYRPVKSEYNFPQTTVTTFGGPDRNHHSAHSSLQSPLLQRNAADTFKPVVVSETGRPSEQHGRSRSVVSTFAPQTMPPPDHTSPDTESNQEHLIGEVTQEL</sequence>
<protein>
    <submittedName>
        <fullName evidence="3">Uncharacterized protein</fullName>
    </submittedName>
</protein>
<gene>
    <name evidence="3" type="ORF">MCOS_LOCUS7060</name>
</gene>
<dbReference type="AlphaFoldDB" id="A0A0R3UI42"/>
<keyword evidence="2" id="KW-0472">Membrane</keyword>
<dbReference type="Proteomes" id="UP000267029">
    <property type="component" value="Unassembled WGS sequence"/>
</dbReference>
<dbReference type="EMBL" id="UXSR01005322">
    <property type="protein sequence ID" value="VDD81057.1"/>
    <property type="molecule type" value="Genomic_DNA"/>
</dbReference>
<reference evidence="3 4" key="1">
    <citation type="submission" date="2018-10" db="EMBL/GenBank/DDBJ databases">
        <authorList>
            <consortium name="Pathogen Informatics"/>
        </authorList>
    </citation>
    <scope>NUCLEOTIDE SEQUENCE [LARGE SCALE GENOMIC DNA]</scope>
</reference>
<evidence type="ECO:0000313" key="4">
    <source>
        <dbReference type="Proteomes" id="UP000267029"/>
    </source>
</evidence>
<feature type="transmembrane region" description="Helical" evidence="2">
    <location>
        <begin position="197"/>
        <end position="224"/>
    </location>
</feature>
<feature type="region of interest" description="Disordered" evidence="1">
    <location>
        <begin position="73"/>
        <end position="105"/>
    </location>
</feature>
<accession>A0A0R3UI42</accession>
<feature type="region of interest" description="Disordered" evidence="1">
    <location>
        <begin position="308"/>
        <end position="393"/>
    </location>
</feature>
<evidence type="ECO:0000256" key="2">
    <source>
        <dbReference type="SAM" id="Phobius"/>
    </source>
</evidence>
<proteinExistence type="predicted"/>
<keyword evidence="2" id="KW-0812">Transmembrane</keyword>
<keyword evidence="2" id="KW-1133">Transmembrane helix</keyword>
<name>A0A0R3UI42_MESCO</name>